<dbReference type="STRING" id="264198.Reut_B3676"/>
<dbReference type="KEGG" id="reu:Reut_B3676"/>
<organism evidence="1">
    <name type="scientific">Cupriavidus pinatubonensis (strain JMP 134 / LMG 1197)</name>
    <name type="common">Cupriavidus necator (strain JMP 134)</name>
    <dbReference type="NCBI Taxonomy" id="264198"/>
    <lineage>
        <taxon>Bacteria</taxon>
        <taxon>Pseudomonadati</taxon>
        <taxon>Pseudomonadota</taxon>
        <taxon>Betaproteobacteria</taxon>
        <taxon>Burkholderiales</taxon>
        <taxon>Burkholderiaceae</taxon>
        <taxon>Cupriavidus</taxon>
    </lineage>
</organism>
<evidence type="ECO:0000313" key="1">
    <source>
        <dbReference type="EMBL" id="AAZ63034.1"/>
    </source>
</evidence>
<gene>
    <name evidence="1" type="ordered locus">Reut_B3676</name>
</gene>
<dbReference type="Pfam" id="PF05610">
    <property type="entry name" value="DUF779"/>
    <property type="match status" value="1"/>
</dbReference>
<protein>
    <recommendedName>
        <fullName evidence="2">Acetaldehyde dehydrogenase</fullName>
    </recommendedName>
</protein>
<sequence length="136" mass="14164">MPRVSADSAGATPVTVTRVVATPAALALIGELRARHGPLMFHQSGGCCDGSAPMCFGAGDLIVGDSDVCLGEIGGAPFHMTRAQFEYWQHTRLVIDVVTGAGGMFSLESGTGKRFLTRSELFSDEEAAVLAAQPPL</sequence>
<dbReference type="HOGENOM" id="CLU_134343_1_0_4"/>
<name>Q46V00_CUPPJ</name>
<dbReference type="InterPro" id="IPR008497">
    <property type="entry name" value="DUF779"/>
</dbReference>
<evidence type="ECO:0008006" key="2">
    <source>
        <dbReference type="Google" id="ProtNLM"/>
    </source>
</evidence>
<reference evidence="1" key="1">
    <citation type="submission" date="2005-08" db="EMBL/GenBank/DDBJ databases">
        <title>Complete sequence of chromosome 2 of Ralstonia eutropha JMP134.</title>
        <authorList>
            <person name="Copeland A."/>
            <person name="Lucas S."/>
            <person name="Lapidus A."/>
            <person name="Barry K."/>
            <person name="Detter J.C."/>
            <person name="Glavina T."/>
            <person name="Hammon N."/>
            <person name="Israni S."/>
            <person name="Pitluck S."/>
            <person name="Goltsman E."/>
            <person name="Martinez M."/>
            <person name="Schmutz J."/>
            <person name="Larimer F."/>
            <person name="Land M."/>
            <person name="Lykidis A."/>
            <person name="Richardson P."/>
        </authorList>
    </citation>
    <scope>NUCLEOTIDE SEQUENCE [LARGE SCALE GENOMIC DNA]</scope>
    <source>
        <strain evidence="1">JMP134</strain>
    </source>
</reference>
<proteinExistence type="predicted"/>
<dbReference type="PIRSF" id="PIRSF009151">
    <property type="entry name" value="DUF779"/>
    <property type="match status" value="1"/>
</dbReference>
<accession>Q46V00</accession>
<dbReference type="eggNOG" id="COG3564">
    <property type="taxonomic scope" value="Bacteria"/>
</dbReference>
<dbReference type="EMBL" id="CP000091">
    <property type="protein sequence ID" value="AAZ63034.1"/>
    <property type="molecule type" value="Genomic_DNA"/>
</dbReference>
<dbReference type="AlphaFoldDB" id="Q46V00"/>
<dbReference type="OrthoDB" id="3725739at2"/>